<proteinExistence type="predicted"/>
<evidence type="ECO:0000313" key="3">
    <source>
        <dbReference type="Proteomes" id="UP000242770"/>
    </source>
</evidence>
<dbReference type="EMBL" id="CCFA01000553">
    <property type="protein sequence ID" value="CDR98956.1"/>
    <property type="molecule type" value="Genomic_DNA"/>
</dbReference>
<protein>
    <submittedName>
        <fullName evidence="1">Uncharacterized protein</fullName>
    </submittedName>
</protein>
<dbReference type="OrthoDB" id="2549110at2759"/>
<dbReference type="Proteomes" id="UP000242770">
    <property type="component" value="Unassembled WGS sequence"/>
</dbReference>
<organism evidence="1 3">
    <name type="scientific">Sporisorium scitamineum</name>
    <dbReference type="NCBI Taxonomy" id="49012"/>
    <lineage>
        <taxon>Eukaryota</taxon>
        <taxon>Fungi</taxon>
        <taxon>Dikarya</taxon>
        <taxon>Basidiomycota</taxon>
        <taxon>Ustilaginomycotina</taxon>
        <taxon>Ustilaginomycetes</taxon>
        <taxon>Ustilaginales</taxon>
        <taxon>Ustilaginaceae</taxon>
        <taxon>Sporisorium</taxon>
    </lineage>
</organism>
<evidence type="ECO:0000313" key="1">
    <source>
        <dbReference type="EMBL" id="CDR98956.1"/>
    </source>
</evidence>
<name>A0A0F7RRX1_9BASI</name>
<accession>A0A0F7RRX1</accession>
<dbReference type="EMBL" id="LK056692">
    <property type="protein sequence ID" value="CDU26091.1"/>
    <property type="molecule type" value="Genomic_DNA"/>
</dbReference>
<reference evidence="3" key="2">
    <citation type="submission" date="2014-06" db="EMBL/GenBank/DDBJ databases">
        <authorList>
            <person name="Berkman P.J."/>
        </authorList>
    </citation>
    <scope>NUCLEOTIDE SEQUENCE [LARGE SCALE GENOMIC DNA]</scope>
</reference>
<keyword evidence="3" id="KW-1185">Reference proteome</keyword>
<reference evidence="2" key="3">
    <citation type="submission" date="2014-06" db="EMBL/GenBank/DDBJ databases">
        <authorList>
            <person name="Ju J."/>
            <person name="Zhang J."/>
        </authorList>
    </citation>
    <scope>NUCLEOTIDE SEQUENCE</scope>
    <source>
        <strain evidence="2">SscI8</strain>
    </source>
</reference>
<gene>
    <name evidence="1" type="primary">SSCI10730.1</name>
    <name evidence="2" type="ORF">SPSC_06258</name>
</gene>
<reference evidence="1" key="1">
    <citation type="submission" date="2014-06" db="EMBL/GenBank/DDBJ databases">
        <authorList>
            <person name="Berkman J.Paul."/>
        </authorList>
    </citation>
    <scope>NUCLEOTIDE SEQUENCE [LARGE SCALE GENOMIC DNA]</scope>
</reference>
<evidence type="ECO:0000313" key="2">
    <source>
        <dbReference type="EMBL" id="CDU26091.1"/>
    </source>
</evidence>
<sequence length="261" mass="28592">MMEDAFAQMCSVSTSVDQAAAKGIGSEARTLRRRRSAASAALLSRPSMLTLGELVPSFETCVLVYISSSTSPANDSIKQPRLVYALFEPNFLVDGNNRHIRKLDRASWERLRSHVEDLRIVALSSQYDVVPLEPDSATAVRRPCVFDLSTPTDDTSRTISLYLQPQSYTSVPAKSKEELLEIEIHAPCDDNLARERRVCLPAQVRAVLNDAEELMESSPPLSPLLTPPIVASPGEGRLNSSGFAATCDRILRLVECSETAS</sequence>
<dbReference type="AlphaFoldDB" id="A0A0F7RRX1"/>